<dbReference type="PROSITE" id="PS01124">
    <property type="entry name" value="HTH_ARAC_FAMILY_2"/>
    <property type="match status" value="1"/>
</dbReference>
<dbReference type="Gene3D" id="1.10.10.60">
    <property type="entry name" value="Homeodomain-like"/>
    <property type="match status" value="2"/>
</dbReference>
<dbReference type="PANTHER" id="PTHR43130">
    <property type="entry name" value="ARAC-FAMILY TRANSCRIPTIONAL REGULATOR"/>
    <property type="match status" value="1"/>
</dbReference>
<evidence type="ECO:0000256" key="1">
    <source>
        <dbReference type="ARBA" id="ARBA00023015"/>
    </source>
</evidence>
<reference evidence="5" key="1">
    <citation type="submission" date="2023-07" db="EMBL/GenBank/DDBJ databases">
        <title>Dyadobacter sp. nov 'subterranea' isolated from contaminted grondwater.</title>
        <authorList>
            <person name="Szabo I."/>
            <person name="Al-Omari J."/>
            <person name="Szerdahelyi S.G."/>
            <person name="Rado J."/>
        </authorList>
    </citation>
    <scope>NUCLEOTIDE SEQUENCE [LARGE SCALE GENOMIC DNA]</scope>
    <source>
        <strain evidence="5">UP-52</strain>
    </source>
</reference>
<keyword evidence="5" id="KW-1185">Reference proteome</keyword>
<proteinExistence type="predicted"/>
<dbReference type="PANTHER" id="PTHR43130:SF3">
    <property type="entry name" value="HTH-TYPE TRANSCRIPTIONAL REGULATOR RV1931C"/>
    <property type="match status" value="1"/>
</dbReference>
<protein>
    <submittedName>
        <fullName evidence="4">Helix-turn-helix domain-containing protein</fullName>
    </submittedName>
</protein>
<dbReference type="InterPro" id="IPR002818">
    <property type="entry name" value="DJ-1/PfpI"/>
</dbReference>
<comment type="caution">
    <text evidence="4">The sequence shown here is derived from an EMBL/GenBank/DDBJ whole genome shotgun (WGS) entry which is preliminary data.</text>
</comment>
<keyword evidence="1" id="KW-0805">Transcription regulation</keyword>
<dbReference type="SUPFAM" id="SSF46689">
    <property type="entry name" value="Homeodomain-like"/>
    <property type="match status" value="2"/>
</dbReference>
<dbReference type="InterPro" id="IPR009057">
    <property type="entry name" value="Homeodomain-like_sf"/>
</dbReference>
<organism evidence="4 5">
    <name type="scientific">Dyadobacter subterraneus</name>
    <dbReference type="NCBI Taxonomy" id="2773304"/>
    <lineage>
        <taxon>Bacteria</taxon>
        <taxon>Pseudomonadati</taxon>
        <taxon>Bacteroidota</taxon>
        <taxon>Cytophagia</taxon>
        <taxon>Cytophagales</taxon>
        <taxon>Spirosomataceae</taxon>
        <taxon>Dyadobacter</taxon>
    </lineage>
</organism>
<name>A0ABR9W840_9BACT</name>
<evidence type="ECO:0000259" key="3">
    <source>
        <dbReference type="PROSITE" id="PS01124"/>
    </source>
</evidence>
<evidence type="ECO:0000256" key="2">
    <source>
        <dbReference type="ARBA" id="ARBA00023163"/>
    </source>
</evidence>
<dbReference type="Proteomes" id="UP000634134">
    <property type="component" value="Unassembled WGS sequence"/>
</dbReference>
<keyword evidence="2" id="KW-0804">Transcription</keyword>
<dbReference type="RefSeq" id="WP_194119891.1">
    <property type="nucleotide sequence ID" value="NZ_JACYGY010000001.1"/>
</dbReference>
<dbReference type="SMART" id="SM00342">
    <property type="entry name" value="HTH_ARAC"/>
    <property type="match status" value="1"/>
</dbReference>
<dbReference type="Pfam" id="PF01965">
    <property type="entry name" value="DJ-1_PfpI"/>
    <property type="match status" value="1"/>
</dbReference>
<dbReference type="SUPFAM" id="SSF52317">
    <property type="entry name" value="Class I glutamine amidotransferase-like"/>
    <property type="match status" value="1"/>
</dbReference>
<gene>
    <name evidence="4" type="ORF">IEE83_06995</name>
</gene>
<feature type="domain" description="HTH araC/xylS-type" evidence="3">
    <location>
        <begin position="220"/>
        <end position="318"/>
    </location>
</feature>
<dbReference type="Gene3D" id="3.40.50.880">
    <property type="match status" value="1"/>
</dbReference>
<evidence type="ECO:0000313" key="5">
    <source>
        <dbReference type="Proteomes" id="UP000634134"/>
    </source>
</evidence>
<dbReference type="InterPro" id="IPR052158">
    <property type="entry name" value="INH-QAR"/>
</dbReference>
<dbReference type="EMBL" id="JACYGY010000001">
    <property type="protein sequence ID" value="MBE9461624.1"/>
    <property type="molecule type" value="Genomic_DNA"/>
</dbReference>
<evidence type="ECO:0000313" key="4">
    <source>
        <dbReference type="EMBL" id="MBE9461624.1"/>
    </source>
</evidence>
<sequence>MKHVTIIVPEGYANLSSIAGAFQIFNRANGYWQKKGNKPMMNVRIAGFVQELKLDAGFFSIHPVNISDIPKTDLLIIPSVSHEYDRVIMSNALLIDWIRGQYKSGAEIASICTGAFLLAATGLLEGKCCSTHWNAAEDFRRLFPNVNLQVDKLLTVEPGIYTNGGAYSFLNLMLFLVEKYFDRDTAIFCSKVFQIDIERASQSPFFIFQAQKNHGDDIVCKAQNYIEENLSEKISFGDLASKLAISRRNFDRRFFKAVGNTPVEYLQRVKVEVAKKTLEKGKKSVFEVMNDVGYSDDKAFREVFRKITGLSPLDYKARFNRESVLAVFDFHEKPLEVNFIPNKFQSD</sequence>
<dbReference type="InterPro" id="IPR018060">
    <property type="entry name" value="HTH_AraC"/>
</dbReference>
<dbReference type="InterPro" id="IPR029062">
    <property type="entry name" value="Class_I_gatase-like"/>
</dbReference>
<accession>A0ABR9W840</accession>
<dbReference type="Pfam" id="PF12833">
    <property type="entry name" value="HTH_18"/>
    <property type="match status" value="1"/>
</dbReference>